<organism evidence="1 2">
    <name type="scientific">Caenorhabditis tropicalis</name>
    <dbReference type="NCBI Taxonomy" id="1561998"/>
    <lineage>
        <taxon>Eukaryota</taxon>
        <taxon>Metazoa</taxon>
        <taxon>Ecdysozoa</taxon>
        <taxon>Nematoda</taxon>
        <taxon>Chromadorea</taxon>
        <taxon>Rhabditida</taxon>
        <taxon>Rhabditina</taxon>
        <taxon>Rhabditomorpha</taxon>
        <taxon>Rhabditoidea</taxon>
        <taxon>Rhabditidae</taxon>
        <taxon>Peloderinae</taxon>
        <taxon>Caenorhabditis</taxon>
    </lineage>
</organism>
<sequence length="96" mass="11328">MNVLRLAEQGWYFFISVDGIEPTSTFSFSPVLALSHLDRCNGGEKMSFMCVEIFLTQSIRYSEIWRFEEYTTFYDSPHLTCTTYIIGTYVRDFYSR</sequence>
<dbReference type="AlphaFoldDB" id="A0A1I7U861"/>
<dbReference type="WBParaSite" id="Csp11.Scaffold629.g15832.t2">
    <property type="protein sequence ID" value="Csp11.Scaffold629.g15832.t2"/>
    <property type="gene ID" value="Csp11.Scaffold629.g15832"/>
</dbReference>
<evidence type="ECO:0000313" key="2">
    <source>
        <dbReference type="WBParaSite" id="Csp11.Scaffold629.g15832.t2"/>
    </source>
</evidence>
<keyword evidence="1" id="KW-1185">Reference proteome</keyword>
<accession>A0A1I7U861</accession>
<proteinExistence type="predicted"/>
<protein>
    <submittedName>
        <fullName evidence="2">G_PROTEIN_RECEP_F1_2 domain-containing protein</fullName>
    </submittedName>
</protein>
<evidence type="ECO:0000313" key="1">
    <source>
        <dbReference type="Proteomes" id="UP000095282"/>
    </source>
</evidence>
<dbReference type="Proteomes" id="UP000095282">
    <property type="component" value="Unplaced"/>
</dbReference>
<name>A0A1I7U861_9PELO</name>
<reference evidence="2" key="1">
    <citation type="submission" date="2016-11" db="UniProtKB">
        <authorList>
            <consortium name="WormBaseParasite"/>
        </authorList>
    </citation>
    <scope>IDENTIFICATION</scope>
</reference>